<protein>
    <submittedName>
        <fullName evidence="1">Uncharacterized protein</fullName>
    </submittedName>
</protein>
<dbReference type="EMBL" id="BLLF01001418">
    <property type="protein sequence ID" value="GFH19175.1"/>
    <property type="molecule type" value="Genomic_DNA"/>
</dbReference>
<organism evidence="1 2">
    <name type="scientific">Haematococcus lacustris</name>
    <name type="common">Green alga</name>
    <name type="synonym">Haematococcus pluvialis</name>
    <dbReference type="NCBI Taxonomy" id="44745"/>
    <lineage>
        <taxon>Eukaryota</taxon>
        <taxon>Viridiplantae</taxon>
        <taxon>Chlorophyta</taxon>
        <taxon>core chlorophytes</taxon>
        <taxon>Chlorophyceae</taxon>
        <taxon>CS clade</taxon>
        <taxon>Chlamydomonadales</taxon>
        <taxon>Haematococcaceae</taxon>
        <taxon>Haematococcus</taxon>
    </lineage>
</organism>
<gene>
    <name evidence="1" type="ORF">HaLaN_16081</name>
</gene>
<proteinExistence type="predicted"/>
<evidence type="ECO:0000313" key="2">
    <source>
        <dbReference type="Proteomes" id="UP000485058"/>
    </source>
</evidence>
<name>A0A699ZBS2_HAELA</name>
<comment type="caution">
    <text evidence="1">The sequence shown here is derived from an EMBL/GenBank/DDBJ whole genome shotgun (WGS) entry which is preliminary data.</text>
</comment>
<evidence type="ECO:0000313" key="1">
    <source>
        <dbReference type="EMBL" id="GFH19175.1"/>
    </source>
</evidence>
<accession>A0A699ZBS2</accession>
<sequence length="67" mass="6827">MEALVRDKGAAGAGDGVAMEGQGSQIWKAGQTALSLARCAVQGPGEVMEPVPCSLCPAPLQLTHVYC</sequence>
<reference evidence="1 2" key="1">
    <citation type="submission" date="2020-02" db="EMBL/GenBank/DDBJ databases">
        <title>Draft genome sequence of Haematococcus lacustris strain NIES-144.</title>
        <authorList>
            <person name="Morimoto D."/>
            <person name="Nakagawa S."/>
            <person name="Yoshida T."/>
            <person name="Sawayama S."/>
        </authorList>
    </citation>
    <scope>NUCLEOTIDE SEQUENCE [LARGE SCALE GENOMIC DNA]</scope>
    <source>
        <strain evidence="1 2">NIES-144</strain>
    </source>
</reference>
<keyword evidence="2" id="KW-1185">Reference proteome</keyword>
<dbReference type="Proteomes" id="UP000485058">
    <property type="component" value="Unassembled WGS sequence"/>
</dbReference>
<dbReference type="AlphaFoldDB" id="A0A699ZBS2"/>